<feature type="chain" id="PRO_5017304969" description="DUF3575 domain-containing protein" evidence="1">
    <location>
        <begin position="23"/>
        <end position="230"/>
    </location>
</feature>
<evidence type="ECO:0000313" key="3">
    <source>
        <dbReference type="Proteomes" id="UP000265926"/>
    </source>
</evidence>
<dbReference type="EMBL" id="QWGR01000006">
    <property type="protein sequence ID" value="RIJ47926.1"/>
    <property type="molecule type" value="Genomic_DNA"/>
</dbReference>
<protein>
    <recommendedName>
        <fullName evidence="4">DUF3575 domain-containing protein</fullName>
    </recommendedName>
</protein>
<name>A0A399SV70_9BACT</name>
<evidence type="ECO:0000256" key="1">
    <source>
        <dbReference type="SAM" id="SignalP"/>
    </source>
</evidence>
<evidence type="ECO:0000313" key="2">
    <source>
        <dbReference type="EMBL" id="RIJ47926.1"/>
    </source>
</evidence>
<dbReference type="AlphaFoldDB" id="A0A399SV70"/>
<evidence type="ECO:0008006" key="4">
    <source>
        <dbReference type="Google" id="ProtNLM"/>
    </source>
</evidence>
<comment type="caution">
    <text evidence="2">The sequence shown here is derived from an EMBL/GenBank/DDBJ whole genome shotgun (WGS) entry which is preliminary data.</text>
</comment>
<dbReference type="RefSeq" id="WP_119438272.1">
    <property type="nucleotide sequence ID" value="NZ_QWGR01000006.1"/>
</dbReference>
<reference evidence="2 3" key="1">
    <citation type="submission" date="2018-08" db="EMBL/GenBank/DDBJ databases">
        <title>Pallidiluteibacterium maritimus gen. nov., sp. nov., isolated from coastal sediment.</title>
        <authorList>
            <person name="Zhou L.Y."/>
        </authorList>
    </citation>
    <scope>NUCLEOTIDE SEQUENCE [LARGE SCALE GENOMIC DNA]</scope>
    <source>
        <strain evidence="2 3">XSD2</strain>
    </source>
</reference>
<keyword evidence="1" id="KW-0732">Signal</keyword>
<accession>A0A399SV70</accession>
<feature type="signal peptide" evidence="1">
    <location>
        <begin position="1"/>
        <end position="22"/>
    </location>
</feature>
<dbReference type="Proteomes" id="UP000265926">
    <property type="component" value="Unassembled WGS sequence"/>
</dbReference>
<dbReference type="OrthoDB" id="1256349at2"/>
<organism evidence="2 3">
    <name type="scientific">Maribellus luteus</name>
    <dbReference type="NCBI Taxonomy" id="2305463"/>
    <lineage>
        <taxon>Bacteria</taxon>
        <taxon>Pseudomonadati</taxon>
        <taxon>Bacteroidota</taxon>
        <taxon>Bacteroidia</taxon>
        <taxon>Marinilabiliales</taxon>
        <taxon>Prolixibacteraceae</taxon>
        <taxon>Maribellus</taxon>
    </lineage>
</organism>
<sequence length="230" mass="27234">MNHLRKIFISLTIILSILNLNAQENVNIKDSHTKNESCFTFDIFSSLNKYSPRWRVGYIQDIHPKWKIGFNFGYGNENISYTQYIDKNFEEDYKLWEIRPELYYVIKQSQKATGYCSFELYYIHHTDVFHNLSYAPTGGGYFSYDQADYLRQKYGFNFNIGTFSNLGRKLGLNFYTGLGLKIRNNSFSNIINPMPTEYFERDMYDDFEFREKEGVKAGFNFSIGLKLFIK</sequence>
<keyword evidence="3" id="KW-1185">Reference proteome</keyword>
<proteinExistence type="predicted"/>
<gene>
    <name evidence="2" type="ORF">D1614_12425</name>
</gene>